<organism evidence="1 2">
    <name type="scientific">Streptomyces microflavus</name>
    <name type="common">Streptomyces lipmanii</name>
    <dbReference type="NCBI Taxonomy" id="1919"/>
    <lineage>
        <taxon>Bacteria</taxon>
        <taxon>Bacillati</taxon>
        <taxon>Actinomycetota</taxon>
        <taxon>Actinomycetes</taxon>
        <taxon>Kitasatosporales</taxon>
        <taxon>Streptomycetaceae</taxon>
        <taxon>Streptomyces</taxon>
    </lineage>
</organism>
<dbReference type="EMBL" id="BLWD01000001">
    <property type="protein sequence ID" value="GFN03841.1"/>
    <property type="molecule type" value="Genomic_DNA"/>
</dbReference>
<comment type="caution">
    <text evidence="1">The sequence shown here is derived from an EMBL/GenBank/DDBJ whole genome shotgun (WGS) entry which is preliminary data.</text>
</comment>
<dbReference type="AlphaFoldDB" id="A0A7J0CMX0"/>
<sequence>MPFVSDPMYTADELTAHGLVPHESQAVTAAILQADHAEYRELSAADLPDVRVLVDGRRTTDPARWSGVRRVVIGG</sequence>
<proteinExistence type="predicted"/>
<accession>A0A7J0CMX0</accession>
<dbReference type="Proteomes" id="UP000498740">
    <property type="component" value="Unassembled WGS sequence"/>
</dbReference>
<reference evidence="1 2" key="1">
    <citation type="submission" date="2020-05" db="EMBL/GenBank/DDBJ databases">
        <title>Whole genome shotgun sequence of Streptomyces microflavus NBRC 13062.</title>
        <authorList>
            <person name="Komaki H."/>
            <person name="Tamura T."/>
        </authorList>
    </citation>
    <scope>NUCLEOTIDE SEQUENCE [LARGE SCALE GENOMIC DNA]</scope>
    <source>
        <strain evidence="1 2">NBRC 13062</strain>
    </source>
</reference>
<gene>
    <name evidence="1" type="ORF">Smic_23970</name>
</gene>
<evidence type="ECO:0000313" key="1">
    <source>
        <dbReference type="EMBL" id="GFN03841.1"/>
    </source>
</evidence>
<protein>
    <submittedName>
        <fullName evidence="1">Uncharacterized protein</fullName>
    </submittedName>
</protein>
<name>A0A7J0CMX0_STRMI</name>
<evidence type="ECO:0000313" key="2">
    <source>
        <dbReference type="Proteomes" id="UP000498740"/>
    </source>
</evidence>